<comment type="caution">
    <text evidence="2">The sequence shown here is derived from an EMBL/GenBank/DDBJ whole genome shotgun (WGS) entry which is preliminary data.</text>
</comment>
<feature type="region of interest" description="Disordered" evidence="1">
    <location>
        <begin position="1"/>
        <end position="34"/>
    </location>
</feature>
<evidence type="ECO:0000256" key="1">
    <source>
        <dbReference type="SAM" id="MobiDB-lite"/>
    </source>
</evidence>
<protein>
    <submittedName>
        <fullName evidence="2">Uncharacterized protein</fullName>
    </submittedName>
</protein>
<sequence length="54" mass="5852">MTIAGDRVESSRTLLTRPVDGECPHEGSGASGDQIEIPVADRTLLLDSLRFIRV</sequence>
<gene>
    <name evidence="2" type="ORF">VXC91_17065</name>
</gene>
<dbReference type="EMBL" id="JAYWVC010000049">
    <property type="protein sequence ID" value="MED7823650.1"/>
    <property type="molecule type" value="Genomic_DNA"/>
</dbReference>
<organism evidence="2 3">
    <name type="scientific">Streptomyces chiangmaiensis</name>
    <dbReference type="NCBI Taxonomy" id="766497"/>
    <lineage>
        <taxon>Bacteria</taxon>
        <taxon>Bacillati</taxon>
        <taxon>Actinomycetota</taxon>
        <taxon>Actinomycetes</taxon>
        <taxon>Kitasatosporales</taxon>
        <taxon>Streptomycetaceae</taxon>
        <taxon>Streptomyces</taxon>
    </lineage>
</organism>
<keyword evidence="3" id="KW-1185">Reference proteome</keyword>
<evidence type="ECO:0000313" key="2">
    <source>
        <dbReference type="EMBL" id="MED7823650.1"/>
    </source>
</evidence>
<proteinExistence type="predicted"/>
<accession>A0ABU7FHP6</accession>
<dbReference type="Proteomes" id="UP001333996">
    <property type="component" value="Unassembled WGS sequence"/>
</dbReference>
<evidence type="ECO:0000313" key="3">
    <source>
        <dbReference type="Proteomes" id="UP001333996"/>
    </source>
</evidence>
<name>A0ABU7FHP6_9ACTN</name>
<feature type="compositionally biased region" description="Basic and acidic residues" evidence="1">
    <location>
        <begin position="1"/>
        <end position="10"/>
    </location>
</feature>
<reference evidence="2" key="1">
    <citation type="submission" date="2024-01" db="EMBL/GenBank/DDBJ databases">
        <title>First draft genome sequence data of TA4-1, the type strain of Gram-positive actinobacterium Streptomyces chiangmaiensis.</title>
        <authorList>
            <person name="Yasawong M."/>
            <person name="Nantapong N."/>
        </authorList>
    </citation>
    <scope>NUCLEOTIDE SEQUENCE</scope>
    <source>
        <strain evidence="2">TA4-1</strain>
    </source>
</reference>
<dbReference type="RefSeq" id="WP_329508112.1">
    <property type="nucleotide sequence ID" value="NZ_BAAAYZ010000154.1"/>
</dbReference>